<evidence type="ECO:0000313" key="2">
    <source>
        <dbReference type="EMBL" id="QTA83294.1"/>
    </source>
</evidence>
<evidence type="ECO:0000313" key="3">
    <source>
        <dbReference type="Proteomes" id="UP000663720"/>
    </source>
</evidence>
<dbReference type="PANTHER" id="PTHR23150">
    <property type="entry name" value="SULFATASE MODIFYING FACTOR 1, 2"/>
    <property type="match status" value="1"/>
</dbReference>
<dbReference type="SUPFAM" id="SSF52540">
    <property type="entry name" value="P-loop containing nucleoside triphosphate hydrolases"/>
    <property type="match status" value="2"/>
</dbReference>
<keyword evidence="3" id="KW-1185">Reference proteome</keyword>
<proteinExistence type="predicted"/>
<dbReference type="Gene3D" id="3.40.50.300">
    <property type="entry name" value="P-loop containing nucleotide triphosphate hydrolases"/>
    <property type="match status" value="1"/>
</dbReference>
<accession>A0A975GJ89</accession>
<dbReference type="Pfam" id="PF03781">
    <property type="entry name" value="FGE-sulfatase"/>
    <property type="match status" value="1"/>
</dbReference>
<dbReference type="InterPro" id="IPR042095">
    <property type="entry name" value="SUMF_sf"/>
</dbReference>
<organism evidence="2 3">
    <name type="scientific">Desulfonema limicola</name>
    <dbReference type="NCBI Taxonomy" id="45656"/>
    <lineage>
        <taxon>Bacteria</taxon>
        <taxon>Pseudomonadati</taxon>
        <taxon>Thermodesulfobacteriota</taxon>
        <taxon>Desulfobacteria</taxon>
        <taxon>Desulfobacterales</taxon>
        <taxon>Desulfococcaceae</taxon>
        <taxon>Desulfonema</taxon>
    </lineage>
</organism>
<dbReference type="Proteomes" id="UP000663720">
    <property type="component" value="Chromosome"/>
</dbReference>
<evidence type="ECO:0000259" key="1">
    <source>
        <dbReference type="PROSITE" id="PS50837"/>
    </source>
</evidence>
<dbReference type="PROSITE" id="PS50837">
    <property type="entry name" value="NACHT"/>
    <property type="match status" value="1"/>
</dbReference>
<dbReference type="EMBL" id="CP061799">
    <property type="protein sequence ID" value="QTA83294.1"/>
    <property type="molecule type" value="Genomic_DNA"/>
</dbReference>
<dbReference type="InterPro" id="IPR004843">
    <property type="entry name" value="Calcineurin-like_PHP"/>
</dbReference>
<dbReference type="AlphaFoldDB" id="A0A975GJ89"/>
<dbReference type="Pfam" id="PF00149">
    <property type="entry name" value="Metallophos"/>
    <property type="match status" value="1"/>
</dbReference>
<dbReference type="RefSeq" id="WP_207689123.1">
    <property type="nucleotide sequence ID" value="NZ_CP061799.1"/>
</dbReference>
<dbReference type="GO" id="GO:0016787">
    <property type="term" value="F:hydrolase activity"/>
    <property type="evidence" value="ECO:0007669"/>
    <property type="project" value="InterPro"/>
</dbReference>
<dbReference type="SUPFAM" id="SSF56300">
    <property type="entry name" value="Metallo-dependent phosphatases"/>
    <property type="match status" value="1"/>
</dbReference>
<dbReference type="InterPro" id="IPR029052">
    <property type="entry name" value="Metallo-depent_PP-like"/>
</dbReference>
<dbReference type="Gene3D" id="3.60.21.10">
    <property type="match status" value="1"/>
</dbReference>
<dbReference type="InterPro" id="IPR007111">
    <property type="entry name" value="NACHT_NTPase"/>
</dbReference>
<dbReference type="InterPro" id="IPR051043">
    <property type="entry name" value="Sulfatase_Mod_Factor_Kinase"/>
</dbReference>
<feature type="domain" description="NACHT" evidence="1">
    <location>
        <begin position="483"/>
        <end position="610"/>
    </location>
</feature>
<dbReference type="Gene3D" id="3.90.1580.10">
    <property type="entry name" value="paralog of FGE (formylglycine-generating enzyme)"/>
    <property type="match status" value="1"/>
</dbReference>
<sequence>MNDKDKKIKNVSNSQAAVIGNGAKIEGGVHFHNHNYSSSETLSTEEKKIIHKANQPKADILHLSDLHFSTAGDAEKWYSQLADDLTLELKCSSLDALIISGDIANMSEPGEYDAAKEFIDRLCKGFDLAPERLVIVPGNHDLNWTLARKGYSLFDRDEYEDNLVDGKFIEVSDEVVRVRDEKKYKQRFQHFSRFYEAVKGQPYPEGYAYQGDFTHIPDLNLLIAGFNSSWELDHHFKTRASICPDAVSQVLDRLRNCEEFKTCLKFAVWHHPLAELAEQEFMQRLALCGFSVCFHGHIHKAETGLYMYDQNIDGRKISLVGAGTFGALTKDWTPGYPLQYNLVRISGKTLTVETRCRREINGAWKPDAIWTQVPGKDPLPRYFINLPGEIESPDCVMPEPEKRILPLEIPELYQKWLIDRCRYMDIDKLRERGRVIQVNLPEIFIPLYANPPDDGKKKSTEMEGMLGERHRTADIEDLIAENDYLLVEGDAGSGKTTMVKHFAYMMVENGGWKGLEGWLPVLIFLKDLKDFECKEPPVCAAEKILTHYAQKTGSGLDIETIKRFCRQGRVLFLIDGLDEADRSLRDMVVNSLAGFRREFQGCKIVLSGRPHGLEGNVIEIFGKKHVKILLLTMKQVEDFIIRWFEYIFDRESRIGKKTAQSMISEITDHPGVEKLIDNPLMLTAVCILYHDERELPSQRAELYKKFVDNLLYRRFDDPEKVHRFLTSLAFHMHHDLKKRGIDRSPALDILEQIYKFEQEDEGQYLLEETFDRIEPDCGLLKLESGQYMFMHLTFQEFLTAVYLVEKERKNYSKAIRDFWDDKRYKEVIELYISYLSINNSGVANEIVREILDRDYNGSYNRWRLACRALLDIHEDRRDASVVSLSKNCLEKIIYSDAPPKDRAEAGETLGWLGDHRDLKEFIKIKGGKYELSQGTFEIEAFEIGKYPVTNGWFAEFVDAGGYKDMNLWTEQGIKWLEYSKAKCPRYWHNRQWNCPNKPVVGVSWYEAYAFARWFTKQFDDGREYGLPDKNQWEAAGTGFDKREYPWGEWKEDCCNSKEAGIEKTSAVGIFRKGDSIEGVCDFSGNVWEFTCTDYHSEQEMDDFEFKEDILELSYEWEKVTGKRKSEIQDQIISMLNDKKRMMPVYRGGSWDFEADLCRMASRFRFVPGNRDPGLGFRLVLSLPGQ</sequence>
<dbReference type="GO" id="GO:0120147">
    <property type="term" value="F:formylglycine-generating oxidase activity"/>
    <property type="evidence" value="ECO:0007669"/>
    <property type="project" value="TreeGrafter"/>
</dbReference>
<dbReference type="InterPro" id="IPR027417">
    <property type="entry name" value="P-loop_NTPase"/>
</dbReference>
<dbReference type="Pfam" id="PF05729">
    <property type="entry name" value="NACHT"/>
    <property type="match status" value="1"/>
</dbReference>
<dbReference type="SUPFAM" id="SSF56436">
    <property type="entry name" value="C-type lectin-like"/>
    <property type="match status" value="1"/>
</dbReference>
<dbReference type="InterPro" id="IPR016187">
    <property type="entry name" value="CTDL_fold"/>
</dbReference>
<reference evidence="2" key="1">
    <citation type="journal article" date="2021" name="Microb. Physiol.">
        <title>Proteogenomic Insights into the Physiology of Marine, Sulfate-Reducing, Filamentous Desulfonema limicola and Desulfonema magnum.</title>
        <authorList>
            <person name="Schnaars V."/>
            <person name="Wohlbrand L."/>
            <person name="Scheve S."/>
            <person name="Hinrichs C."/>
            <person name="Reinhardt R."/>
            <person name="Rabus R."/>
        </authorList>
    </citation>
    <scope>NUCLEOTIDE SEQUENCE</scope>
    <source>
        <strain evidence="2">5ac10</strain>
    </source>
</reference>
<dbReference type="PANTHER" id="PTHR23150:SF19">
    <property type="entry name" value="FORMYLGLYCINE-GENERATING ENZYME"/>
    <property type="match status" value="1"/>
</dbReference>
<dbReference type="InterPro" id="IPR005532">
    <property type="entry name" value="SUMF_dom"/>
</dbReference>
<gene>
    <name evidence="2" type="ORF">dnl_56920</name>
</gene>
<dbReference type="KEGG" id="dli:dnl_56920"/>
<name>A0A975GJ89_9BACT</name>
<protein>
    <submittedName>
        <fullName evidence="2">Phosphoesterase and sulfatase-modifying factor domains-containing protein</fullName>
    </submittedName>
</protein>